<evidence type="ECO:0000256" key="4">
    <source>
        <dbReference type="ARBA" id="ARBA00023180"/>
    </source>
</evidence>
<evidence type="ECO:0000259" key="9">
    <source>
        <dbReference type="PROSITE" id="PS50835"/>
    </source>
</evidence>
<gene>
    <name evidence="10" type="ORF">HOLleu_18679</name>
</gene>
<dbReference type="InterPro" id="IPR007110">
    <property type="entry name" value="Ig-like_dom"/>
</dbReference>
<accession>A0A9Q1C3K9</accession>
<dbReference type="GO" id="GO:0050839">
    <property type="term" value="F:cell adhesion molecule binding"/>
    <property type="evidence" value="ECO:0007669"/>
    <property type="project" value="TreeGrafter"/>
</dbReference>
<dbReference type="Proteomes" id="UP001152320">
    <property type="component" value="Chromosome 8"/>
</dbReference>
<dbReference type="PANTHER" id="PTHR11640">
    <property type="entry name" value="NEPHRIN"/>
    <property type="match status" value="1"/>
</dbReference>
<dbReference type="InterPro" id="IPR051275">
    <property type="entry name" value="Cell_adhesion_signaling"/>
</dbReference>
<dbReference type="PANTHER" id="PTHR11640:SF31">
    <property type="entry name" value="IRREGULAR CHIASM C-ROUGHEST PROTEIN-RELATED"/>
    <property type="match status" value="1"/>
</dbReference>
<keyword evidence="2 7" id="KW-0472">Membrane</keyword>
<dbReference type="PROSITE" id="PS50835">
    <property type="entry name" value="IG_LIKE"/>
    <property type="match status" value="1"/>
</dbReference>
<feature type="chain" id="PRO_5040129008" description="Ig-like domain-containing protein" evidence="8">
    <location>
        <begin position="21"/>
        <end position="595"/>
    </location>
</feature>
<dbReference type="EMBL" id="JAIZAY010000008">
    <property type="protein sequence ID" value="KAJ8037780.1"/>
    <property type="molecule type" value="Genomic_DNA"/>
</dbReference>
<evidence type="ECO:0000313" key="10">
    <source>
        <dbReference type="EMBL" id="KAJ8037780.1"/>
    </source>
</evidence>
<comment type="caution">
    <text evidence="10">The sequence shown here is derived from an EMBL/GenBank/DDBJ whole genome shotgun (WGS) entry which is preliminary data.</text>
</comment>
<evidence type="ECO:0000256" key="5">
    <source>
        <dbReference type="ARBA" id="ARBA00023319"/>
    </source>
</evidence>
<dbReference type="InterPro" id="IPR013783">
    <property type="entry name" value="Ig-like_fold"/>
</dbReference>
<keyword evidence="4" id="KW-0325">Glycoprotein</keyword>
<dbReference type="InterPro" id="IPR036179">
    <property type="entry name" value="Ig-like_dom_sf"/>
</dbReference>
<keyword evidence="3" id="KW-1015">Disulfide bond</keyword>
<dbReference type="InterPro" id="IPR003599">
    <property type="entry name" value="Ig_sub"/>
</dbReference>
<keyword evidence="8" id="KW-0732">Signal</keyword>
<feature type="compositionally biased region" description="Polar residues" evidence="6">
    <location>
        <begin position="523"/>
        <end position="533"/>
    </location>
</feature>
<evidence type="ECO:0000256" key="3">
    <source>
        <dbReference type="ARBA" id="ARBA00023157"/>
    </source>
</evidence>
<feature type="domain" description="Ig-like" evidence="9">
    <location>
        <begin position="161"/>
        <end position="229"/>
    </location>
</feature>
<feature type="compositionally biased region" description="Basic and acidic residues" evidence="6">
    <location>
        <begin position="534"/>
        <end position="548"/>
    </location>
</feature>
<sequence length="595" mass="66286">MLYFVTLAVFSFCFLNHGESSTSTRLTISSPTAHIRVGSSVTLSCNVFELEDDFFNQDGFVVFFRFENNNAQTQLSYYNPRNFSTTHQRYQVSGIQRSDRYVVNLEMTEVVKEDASEHQCAIQRAGNVEKGSQHIHLEMIQTAPIEYPKCDAYVQNDMLHLSCESTDSSPRPDLVWFHNGVEVSRRTDLRYSLTLNDLIMNLTDIDGTYECRFYYIGGRVNDERSCRIEKPNITVISPVNTEFINGSDAKITVLARASPPMTTTLLCERDHDINVGGFSVQTDGNNLAHISILNIDFTMNGSRIMCCGRNFIGESCKPIFVFVKEYVPKRNEPPVVSNKDLDQGATTVVSNKDLDQGAAICQVAAPCSDLDWIELVVIVILVGAVVLLTAIIFFLCKKGKKKSRSSDNIPFETEIRSASFTSSSAGSQNSNADSGVNLQEASCLLKRSATVPAPRRLPAPPQSSLSQVREFDGTSRNETYSIIKNDHPPYLKESTLQPYMDMGGKKKLDKTSPTYSDELVPYDNSTAGDGFSSSHDDAHPKDLGKDGFSECSSRVTDSTEKVGYLEVKKDPNSQCQYQDLEDLYRETASNNLYAP</sequence>
<dbReference type="GO" id="GO:0005886">
    <property type="term" value="C:plasma membrane"/>
    <property type="evidence" value="ECO:0007669"/>
    <property type="project" value="TreeGrafter"/>
</dbReference>
<dbReference type="SMART" id="SM00409">
    <property type="entry name" value="IG"/>
    <property type="match status" value="2"/>
</dbReference>
<dbReference type="GO" id="GO:0005911">
    <property type="term" value="C:cell-cell junction"/>
    <property type="evidence" value="ECO:0007669"/>
    <property type="project" value="TreeGrafter"/>
</dbReference>
<feature type="region of interest" description="Disordered" evidence="6">
    <location>
        <begin position="452"/>
        <end position="565"/>
    </location>
</feature>
<evidence type="ECO:0000256" key="1">
    <source>
        <dbReference type="ARBA" id="ARBA00004479"/>
    </source>
</evidence>
<evidence type="ECO:0000256" key="6">
    <source>
        <dbReference type="SAM" id="MobiDB-lite"/>
    </source>
</evidence>
<dbReference type="GO" id="GO:0098609">
    <property type="term" value="P:cell-cell adhesion"/>
    <property type="evidence" value="ECO:0007669"/>
    <property type="project" value="TreeGrafter"/>
</dbReference>
<keyword evidence="11" id="KW-1185">Reference proteome</keyword>
<dbReference type="SUPFAM" id="SSF48726">
    <property type="entry name" value="Immunoglobulin"/>
    <property type="match status" value="3"/>
</dbReference>
<organism evidence="10 11">
    <name type="scientific">Holothuria leucospilota</name>
    <name type="common">Black long sea cucumber</name>
    <name type="synonym">Mertensiothuria leucospilota</name>
    <dbReference type="NCBI Taxonomy" id="206669"/>
    <lineage>
        <taxon>Eukaryota</taxon>
        <taxon>Metazoa</taxon>
        <taxon>Echinodermata</taxon>
        <taxon>Eleutherozoa</taxon>
        <taxon>Echinozoa</taxon>
        <taxon>Holothuroidea</taxon>
        <taxon>Aspidochirotacea</taxon>
        <taxon>Aspidochirotida</taxon>
        <taxon>Holothuriidae</taxon>
        <taxon>Holothuria</taxon>
    </lineage>
</organism>
<keyword evidence="5" id="KW-0393">Immunoglobulin domain</keyword>
<feature type="transmembrane region" description="Helical" evidence="7">
    <location>
        <begin position="372"/>
        <end position="396"/>
    </location>
</feature>
<proteinExistence type="predicted"/>
<comment type="subcellular location">
    <subcellularLocation>
        <location evidence="1">Membrane</location>
        <topology evidence="1">Single-pass type I membrane protein</topology>
    </subcellularLocation>
</comment>
<evidence type="ECO:0000256" key="8">
    <source>
        <dbReference type="SAM" id="SignalP"/>
    </source>
</evidence>
<evidence type="ECO:0000313" key="11">
    <source>
        <dbReference type="Proteomes" id="UP001152320"/>
    </source>
</evidence>
<keyword evidence="7" id="KW-0812">Transmembrane</keyword>
<reference evidence="10" key="1">
    <citation type="submission" date="2021-10" db="EMBL/GenBank/DDBJ databases">
        <title>Tropical sea cucumber genome reveals ecological adaptation and Cuvierian tubules defense mechanism.</title>
        <authorList>
            <person name="Chen T."/>
        </authorList>
    </citation>
    <scope>NUCLEOTIDE SEQUENCE</scope>
    <source>
        <strain evidence="10">Nanhai2018</strain>
        <tissue evidence="10">Muscle</tissue>
    </source>
</reference>
<evidence type="ECO:0000256" key="7">
    <source>
        <dbReference type="SAM" id="Phobius"/>
    </source>
</evidence>
<protein>
    <recommendedName>
        <fullName evidence="9">Ig-like domain-containing protein</fullName>
    </recommendedName>
</protein>
<dbReference type="AlphaFoldDB" id="A0A9Q1C3K9"/>
<feature type="signal peptide" evidence="8">
    <location>
        <begin position="1"/>
        <end position="20"/>
    </location>
</feature>
<keyword evidence="7" id="KW-1133">Transmembrane helix</keyword>
<dbReference type="Gene3D" id="2.60.40.10">
    <property type="entry name" value="Immunoglobulins"/>
    <property type="match status" value="2"/>
</dbReference>
<name>A0A9Q1C3K9_HOLLE</name>
<evidence type="ECO:0000256" key="2">
    <source>
        <dbReference type="ARBA" id="ARBA00023136"/>
    </source>
</evidence>
<dbReference type="OrthoDB" id="6127080at2759"/>